<keyword evidence="1" id="KW-0472">Membrane</keyword>
<keyword evidence="1" id="KW-0812">Transmembrane</keyword>
<dbReference type="GeneID" id="95593571"/>
<accession>A0ABQ3SGH6</accession>
<feature type="transmembrane region" description="Helical" evidence="1">
    <location>
        <begin position="67"/>
        <end position="84"/>
    </location>
</feature>
<evidence type="ECO:0000313" key="2">
    <source>
        <dbReference type="EMBL" id="GHI67218.1"/>
    </source>
</evidence>
<evidence type="ECO:0000256" key="1">
    <source>
        <dbReference type="SAM" id="Phobius"/>
    </source>
</evidence>
<keyword evidence="1" id="KW-1133">Transmembrane helix</keyword>
<feature type="transmembrane region" description="Helical" evidence="1">
    <location>
        <begin position="138"/>
        <end position="157"/>
    </location>
</feature>
<feature type="transmembrane region" description="Helical" evidence="1">
    <location>
        <begin position="169"/>
        <end position="191"/>
    </location>
</feature>
<protein>
    <recommendedName>
        <fullName evidence="4">Integral membrane protein</fullName>
    </recommendedName>
</protein>
<reference evidence="3" key="1">
    <citation type="submission" date="2023-07" db="EMBL/GenBank/DDBJ databases">
        <title>Whole genome shotgun sequence of Streptomyces nojiriensis NBRC 13794.</title>
        <authorList>
            <person name="Komaki H."/>
            <person name="Tamura T."/>
        </authorList>
    </citation>
    <scope>NUCLEOTIDE SEQUENCE [LARGE SCALE GENOMIC DNA]</scope>
    <source>
        <strain evidence="3">NBRC 13794</strain>
    </source>
</reference>
<proteinExistence type="predicted"/>
<evidence type="ECO:0000313" key="3">
    <source>
        <dbReference type="Proteomes" id="UP000613974"/>
    </source>
</evidence>
<sequence>MRIPRTRLVPVGVSLGAGLLLGLLSPLANKWDNPACVALGLVFSSGWSWACYAFLVGCFCRSRIESTVLASLGLTVGVVTYYLFKDFSPTLPAGMESAEVVSTDNSSGIIFWGMAAFILGGPLGFFGNVARTPGVYGLPFRLIVPLVAFLETSVRLTREAEGQGLVTTVTWTVMRFVAAAVALALVGHSIWDWRRSRRYPAG</sequence>
<name>A0ABQ3SGH6_9ACTN</name>
<gene>
    <name evidence="2" type="ORF">Snoj_11360</name>
</gene>
<feature type="transmembrane region" description="Helical" evidence="1">
    <location>
        <begin position="7"/>
        <end position="25"/>
    </location>
</feature>
<keyword evidence="3" id="KW-1185">Reference proteome</keyword>
<feature type="transmembrane region" description="Helical" evidence="1">
    <location>
        <begin position="37"/>
        <end position="60"/>
    </location>
</feature>
<dbReference type="RefSeq" id="WP_189740765.1">
    <property type="nucleotide sequence ID" value="NZ_BMRL01000009.1"/>
</dbReference>
<dbReference type="Proteomes" id="UP000613974">
    <property type="component" value="Unassembled WGS sequence"/>
</dbReference>
<comment type="caution">
    <text evidence="2">The sequence shown here is derived from an EMBL/GenBank/DDBJ whole genome shotgun (WGS) entry which is preliminary data.</text>
</comment>
<dbReference type="EMBL" id="BNEC01000003">
    <property type="protein sequence ID" value="GHI67218.1"/>
    <property type="molecule type" value="Genomic_DNA"/>
</dbReference>
<feature type="transmembrane region" description="Helical" evidence="1">
    <location>
        <begin position="109"/>
        <end position="126"/>
    </location>
</feature>
<organism evidence="2 3">
    <name type="scientific">Streptomyces nojiriensis</name>
    <dbReference type="NCBI Taxonomy" id="66374"/>
    <lineage>
        <taxon>Bacteria</taxon>
        <taxon>Bacillati</taxon>
        <taxon>Actinomycetota</taxon>
        <taxon>Actinomycetes</taxon>
        <taxon>Kitasatosporales</taxon>
        <taxon>Streptomycetaceae</taxon>
        <taxon>Streptomyces</taxon>
    </lineage>
</organism>
<evidence type="ECO:0008006" key="4">
    <source>
        <dbReference type="Google" id="ProtNLM"/>
    </source>
</evidence>